<dbReference type="InterPro" id="IPR000073">
    <property type="entry name" value="AB_hydrolase_1"/>
</dbReference>
<reference evidence="4" key="1">
    <citation type="journal article" date="2019" name="Int. J. Syst. Evol. Microbiol.">
        <title>The Global Catalogue of Microorganisms (GCM) 10K type strain sequencing project: providing services to taxonomists for standard genome sequencing and annotation.</title>
        <authorList>
            <consortium name="The Broad Institute Genomics Platform"/>
            <consortium name="The Broad Institute Genome Sequencing Center for Infectious Disease"/>
            <person name="Wu L."/>
            <person name="Ma J."/>
        </authorList>
    </citation>
    <scope>NUCLEOTIDE SEQUENCE [LARGE SCALE GENOMIC DNA]</scope>
    <source>
        <strain evidence="4">JCM 18200</strain>
    </source>
</reference>
<dbReference type="PANTHER" id="PTHR43798">
    <property type="entry name" value="MONOACYLGLYCEROL LIPASE"/>
    <property type="match status" value="1"/>
</dbReference>
<dbReference type="GO" id="GO:0016787">
    <property type="term" value="F:hydrolase activity"/>
    <property type="evidence" value="ECO:0007669"/>
    <property type="project" value="UniProtKB-KW"/>
</dbReference>
<dbReference type="Proteomes" id="UP001501411">
    <property type="component" value="Unassembled WGS sequence"/>
</dbReference>
<evidence type="ECO:0000256" key="1">
    <source>
        <dbReference type="ARBA" id="ARBA00022801"/>
    </source>
</evidence>
<sequence>MNFIERTDHNNRQRLVLCYEDIGEGQPIVFIHGWPSNHLMWEPQLNFFVDQGYRCIAYDRRGFGMSSRPSHGYDYDNLTDDLHELIVQLNLYDVILIGFSMGGGEVARYFTRYNGDRISRVVLLGSVTPYLLKTEDNPDGLDKKVFSSMIEAIQADRPAFLEGFFNDFFGVNLVNKPVSKAMLEYQRSLALMASSLASQQCVRSFSETDFSADMGRINVPTLIIHGDADKIVPEDISANLTSAMINDNQFILYAGAPHGFFLTHKERLNNDIQQFLNSSL</sequence>
<dbReference type="PRINTS" id="PR00111">
    <property type="entry name" value="ABHYDROLASE"/>
</dbReference>
<dbReference type="Gene3D" id="3.40.50.1820">
    <property type="entry name" value="alpha/beta hydrolase"/>
    <property type="match status" value="1"/>
</dbReference>
<feature type="domain" description="AB hydrolase-1" evidence="2">
    <location>
        <begin position="27"/>
        <end position="264"/>
    </location>
</feature>
<dbReference type="SUPFAM" id="SSF53474">
    <property type="entry name" value="alpha/beta-Hydrolases"/>
    <property type="match status" value="1"/>
</dbReference>
<name>A0ABP9BPZ5_9SPHI</name>
<dbReference type="EMBL" id="BAABIQ010000038">
    <property type="protein sequence ID" value="GAA4797553.1"/>
    <property type="molecule type" value="Genomic_DNA"/>
</dbReference>
<accession>A0ABP9BPZ5</accession>
<dbReference type="InterPro" id="IPR050266">
    <property type="entry name" value="AB_hydrolase_sf"/>
</dbReference>
<dbReference type="Pfam" id="PF00561">
    <property type="entry name" value="Abhydrolase_1"/>
    <property type="match status" value="1"/>
</dbReference>
<dbReference type="InterPro" id="IPR000639">
    <property type="entry name" value="Epox_hydrolase-like"/>
</dbReference>
<keyword evidence="4" id="KW-1185">Reference proteome</keyword>
<evidence type="ECO:0000313" key="3">
    <source>
        <dbReference type="EMBL" id="GAA4797553.1"/>
    </source>
</evidence>
<dbReference type="RefSeq" id="WP_345232389.1">
    <property type="nucleotide sequence ID" value="NZ_BAABIQ010000038.1"/>
</dbReference>
<comment type="caution">
    <text evidence="3">The sequence shown here is derived from an EMBL/GenBank/DDBJ whole genome shotgun (WGS) entry which is preliminary data.</text>
</comment>
<organism evidence="3 4">
    <name type="scientific">Olivibacter ginsenosidimutans</name>
    <dbReference type="NCBI Taxonomy" id="1176537"/>
    <lineage>
        <taxon>Bacteria</taxon>
        <taxon>Pseudomonadati</taxon>
        <taxon>Bacteroidota</taxon>
        <taxon>Sphingobacteriia</taxon>
        <taxon>Sphingobacteriales</taxon>
        <taxon>Sphingobacteriaceae</taxon>
        <taxon>Olivibacter</taxon>
    </lineage>
</organism>
<dbReference type="PRINTS" id="PR00412">
    <property type="entry name" value="EPOXHYDRLASE"/>
</dbReference>
<evidence type="ECO:0000259" key="2">
    <source>
        <dbReference type="Pfam" id="PF00561"/>
    </source>
</evidence>
<protein>
    <submittedName>
        <fullName evidence="3">Alpha/beta hydrolase</fullName>
    </submittedName>
</protein>
<gene>
    <name evidence="3" type="ORF">GCM10023231_27660</name>
</gene>
<keyword evidence="1 3" id="KW-0378">Hydrolase</keyword>
<dbReference type="PANTHER" id="PTHR43798:SF31">
    <property type="entry name" value="AB HYDROLASE SUPERFAMILY PROTEIN YCLE"/>
    <property type="match status" value="1"/>
</dbReference>
<dbReference type="InterPro" id="IPR029058">
    <property type="entry name" value="AB_hydrolase_fold"/>
</dbReference>
<proteinExistence type="predicted"/>
<evidence type="ECO:0000313" key="4">
    <source>
        <dbReference type="Proteomes" id="UP001501411"/>
    </source>
</evidence>